<dbReference type="InterPro" id="IPR033393">
    <property type="entry name" value="NRBF2_MIT"/>
</dbReference>
<name>A0A0K8TNI1_TABBR</name>
<evidence type="ECO:0000259" key="2">
    <source>
        <dbReference type="Pfam" id="PF17169"/>
    </source>
</evidence>
<dbReference type="Gene3D" id="1.20.58.80">
    <property type="entry name" value="Phosphotransferase system, lactose/cellobiose-type IIA subunit"/>
    <property type="match status" value="1"/>
</dbReference>
<keyword evidence="1" id="KW-0175">Coiled coil</keyword>
<dbReference type="Pfam" id="PF17169">
    <property type="entry name" value="NRBF2_MIT"/>
    <property type="match status" value="1"/>
</dbReference>
<dbReference type="InterPro" id="IPR039679">
    <property type="entry name" value="NRBF2"/>
</dbReference>
<dbReference type="EMBL" id="GDAI01001651">
    <property type="protein sequence ID" value="JAI15952.1"/>
    <property type="molecule type" value="mRNA"/>
</dbReference>
<dbReference type="SUPFAM" id="SSF140361">
    <property type="entry name" value="MIT domain-like"/>
    <property type="match status" value="1"/>
</dbReference>
<dbReference type="AlphaFoldDB" id="A0A0K8TNI1"/>
<evidence type="ECO:0000313" key="3">
    <source>
        <dbReference type="EMBL" id="JAI15952.1"/>
    </source>
</evidence>
<organism evidence="3">
    <name type="scientific">Tabanus bromius</name>
    <name type="common">Band-eyed brown horse fly</name>
    <dbReference type="NCBI Taxonomy" id="304241"/>
    <lineage>
        <taxon>Eukaryota</taxon>
        <taxon>Metazoa</taxon>
        <taxon>Ecdysozoa</taxon>
        <taxon>Arthropoda</taxon>
        <taxon>Hexapoda</taxon>
        <taxon>Insecta</taxon>
        <taxon>Pterygota</taxon>
        <taxon>Neoptera</taxon>
        <taxon>Endopterygota</taxon>
        <taxon>Diptera</taxon>
        <taxon>Brachycera</taxon>
        <taxon>Tabanomorpha</taxon>
        <taxon>Tabanoidea</taxon>
        <taxon>Tabanidae</taxon>
        <taxon>Tabanus</taxon>
    </lineage>
</organism>
<sequence>MENSYLNTAHYHGRKAESHTKYRRFDEAIKHHEKAMVNLTEAIKCTSSKKAEECLILQRDNHKRQIELLLLKKAHYEKYKKALEYSRKDLRNDSDQLKKTIKTTVDLQLAIYKNMEDTDSLLEVLESSEASNRDVSTGLLKGIDINDKSRDGPAVSSDLRKLNRQLHMLVHHLVLKLDESTQENQELRNKISELENVVRPKLEDDIVKRNVLATALVEDNFEYSSSGDRSPDAYEAREIPPLAPLELPKFNFDSFDSKTSDN</sequence>
<keyword evidence="3" id="KW-0675">Receptor</keyword>
<feature type="coiled-coil region" evidence="1">
    <location>
        <begin position="170"/>
        <end position="197"/>
    </location>
</feature>
<protein>
    <submittedName>
        <fullName evidence="3">Putative nuclear receptor-binding factor 2</fullName>
    </submittedName>
</protein>
<dbReference type="GO" id="GO:0006914">
    <property type="term" value="P:autophagy"/>
    <property type="evidence" value="ECO:0007669"/>
    <property type="project" value="InterPro"/>
</dbReference>
<dbReference type="PANTHER" id="PTHR14964">
    <property type="entry name" value="NUCLEAR RECEPTOR BINDING FACTOR 2"/>
    <property type="match status" value="1"/>
</dbReference>
<evidence type="ECO:0000256" key="1">
    <source>
        <dbReference type="SAM" id="Coils"/>
    </source>
</evidence>
<feature type="domain" description="Nuclear receptor-binding factor 2 MIT" evidence="2">
    <location>
        <begin position="4"/>
        <end position="70"/>
    </location>
</feature>
<reference evidence="3" key="1">
    <citation type="journal article" date="2015" name="Insect Biochem. Mol. Biol.">
        <title>An insight into the sialome of the horse fly, Tabanus bromius.</title>
        <authorList>
            <person name="Ribeiro J.M."/>
            <person name="Kazimirova M."/>
            <person name="Takac P."/>
            <person name="Andersen J.F."/>
            <person name="Francischetti I.M."/>
        </authorList>
    </citation>
    <scope>NUCLEOTIDE SEQUENCE</scope>
</reference>
<dbReference type="PANTHER" id="PTHR14964:SF2">
    <property type="entry name" value="NUCLEAR RECEPTOR-BINDING FACTOR 2"/>
    <property type="match status" value="1"/>
</dbReference>
<proteinExistence type="evidence at transcript level"/>
<accession>A0A0K8TNI1</accession>